<dbReference type="EMBL" id="AP014965">
    <property type="protein sequence ID" value="BAT07328.1"/>
    <property type="molecule type" value="Genomic_DNA"/>
</dbReference>
<feature type="compositionally biased region" description="Basic residues" evidence="1">
    <location>
        <begin position="1"/>
        <end position="11"/>
    </location>
</feature>
<protein>
    <submittedName>
        <fullName evidence="2">Os09g0298332 protein</fullName>
    </submittedName>
</protein>
<dbReference type="Gramene" id="Os09t0298332-00">
    <property type="protein sequence ID" value="Os09t0298332-00"/>
    <property type="gene ID" value="Os09g0298332"/>
</dbReference>
<reference evidence="2 3" key="3">
    <citation type="journal article" date="2013" name="Rice">
        <title>Improvement of the Oryza sativa Nipponbare reference genome using next generation sequence and optical map data.</title>
        <authorList>
            <person name="Kawahara Y."/>
            <person name="de la Bastide M."/>
            <person name="Hamilton J.P."/>
            <person name="Kanamori H."/>
            <person name="McCombie W.R."/>
            <person name="Ouyang S."/>
            <person name="Schwartz D.C."/>
            <person name="Tanaka T."/>
            <person name="Wu J."/>
            <person name="Zhou S."/>
            <person name="Childs K.L."/>
            <person name="Davidson R.M."/>
            <person name="Lin H."/>
            <person name="Quesada-Ocampo L."/>
            <person name="Vaillancourt B."/>
            <person name="Sakai H."/>
            <person name="Lee S.S."/>
            <person name="Kim J."/>
            <person name="Numa H."/>
            <person name="Itoh T."/>
            <person name="Buell C.R."/>
            <person name="Matsumoto T."/>
        </authorList>
    </citation>
    <scope>NUCLEOTIDE SEQUENCE [LARGE SCALE GENOMIC DNA]</scope>
    <source>
        <strain evidence="3">cv. Nipponbare</strain>
    </source>
</reference>
<sequence length="144" mass="15823">MTPPRKTHRPTTLRGPTMWQRGRSGSQGQDQLHSLPPSRPAPAPPPILDGDCHNDCGLSASMVDEDCTDATASLSCQLTFQFDLNLPPIGVGVGDVGCVYDNDELRLEHIPSLVKEEKEKNIWFFPSLVADMIPHPSSLLFLFT</sequence>
<gene>
    <name evidence="2" type="ordered locus">Os09g0298332</name>
    <name evidence="2" type="ORF">OSNPB_090298332</name>
</gene>
<accession>A0A0P0XKK4</accession>
<proteinExistence type="predicted"/>
<dbReference type="Proteomes" id="UP000059680">
    <property type="component" value="Chromosome 9"/>
</dbReference>
<reference evidence="3" key="1">
    <citation type="journal article" date="2005" name="Nature">
        <title>The map-based sequence of the rice genome.</title>
        <authorList>
            <consortium name="International rice genome sequencing project (IRGSP)"/>
            <person name="Matsumoto T."/>
            <person name="Wu J."/>
            <person name="Kanamori H."/>
            <person name="Katayose Y."/>
            <person name="Fujisawa M."/>
            <person name="Namiki N."/>
            <person name="Mizuno H."/>
            <person name="Yamamoto K."/>
            <person name="Antonio B.A."/>
            <person name="Baba T."/>
            <person name="Sakata K."/>
            <person name="Nagamura Y."/>
            <person name="Aoki H."/>
            <person name="Arikawa K."/>
            <person name="Arita K."/>
            <person name="Bito T."/>
            <person name="Chiden Y."/>
            <person name="Fujitsuka N."/>
            <person name="Fukunaka R."/>
            <person name="Hamada M."/>
            <person name="Harada C."/>
            <person name="Hayashi A."/>
            <person name="Hijishita S."/>
            <person name="Honda M."/>
            <person name="Hosokawa S."/>
            <person name="Ichikawa Y."/>
            <person name="Idonuma A."/>
            <person name="Iijima M."/>
            <person name="Ikeda M."/>
            <person name="Ikeno M."/>
            <person name="Ito K."/>
            <person name="Ito S."/>
            <person name="Ito T."/>
            <person name="Ito Y."/>
            <person name="Ito Y."/>
            <person name="Iwabuchi A."/>
            <person name="Kamiya K."/>
            <person name="Karasawa W."/>
            <person name="Kurita K."/>
            <person name="Katagiri S."/>
            <person name="Kikuta A."/>
            <person name="Kobayashi H."/>
            <person name="Kobayashi N."/>
            <person name="Machita K."/>
            <person name="Maehara T."/>
            <person name="Masukawa M."/>
            <person name="Mizubayashi T."/>
            <person name="Mukai Y."/>
            <person name="Nagasaki H."/>
            <person name="Nagata Y."/>
            <person name="Naito S."/>
            <person name="Nakashima M."/>
            <person name="Nakama Y."/>
            <person name="Nakamichi Y."/>
            <person name="Nakamura M."/>
            <person name="Meguro A."/>
            <person name="Negishi M."/>
            <person name="Ohta I."/>
            <person name="Ohta T."/>
            <person name="Okamoto M."/>
            <person name="Ono N."/>
            <person name="Saji S."/>
            <person name="Sakaguchi M."/>
            <person name="Sakai K."/>
            <person name="Shibata M."/>
            <person name="Shimokawa T."/>
            <person name="Song J."/>
            <person name="Takazaki Y."/>
            <person name="Terasawa K."/>
            <person name="Tsugane M."/>
            <person name="Tsuji K."/>
            <person name="Ueda S."/>
            <person name="Waki K."/>
            <person name="Yamagata H."/>
            <person name="Yamamoto M."/>
            <person name="Yamamoto S."/>
            <person name="Yamane H."/>
            <person name="Yoshiki S."/>
            <person name="Yoshihara R."/>
            <person name="Yukawa K."/>
            <person name="Zhong H."/>
            <person name="Yano M."/>
            <person name="Yuan Q."/>
            <person name="Ouyang S."/>
            <person name="Liu J."/>
            <person name="Jones K.M."/>
            <person name="Gansberger K."/>
            <person name="Moffat K."/>
            <person name="Hill J."/>
            <person name="Bera J."/>
            <person name="Fadrosh D."/>
            <person name="Jin S."/>
            <person name="Johri S."/>
            <person name="Kim M."/>
            <person name="Overton L."/>
            <person name="Reardon M."/>
            <person name="Tsitrin T."/>
            <person name="Vuong H."/>
            <person name="Weaver B."/>
            <person name="Ciecko A."/>
            <person name="Tallon L."/>
            <person name="Jackson J."/>
            <person name="Pai G."/>
            <person name="Aken S.V."/>
            <person name="Utterback T."/>
            <person name="Reidmuller S."/>
            <person name="Feldblyum T."/>
            <person name="Hsiao J."/>
            <person name="Zismann V."/>
            <person name="Iobst S."/>
            <person name="de Vazeille A.R."/>
            <person name="Buell C.R."/>
            <person name="Ying K."/>
            <person name="Li Y."/>
            <person name="Lu T."/>
            <person name="Huang Y."/>
            <person name="Zhao Q."/>
            <person name="Feng Q."/>
            <person name="Zhang L."/>
            <person name="Zhu J."/>
            <person name="Weng Q."/>
            <person name="Mu J."/>
            <person name="Lu Y."/>
            <person name="Fan D."/>
            <person name="Liu Y."/>
            <person name="Guan J."/>
            <person name="Zhang Y."/>
            <person name="Yu S."/>
            <person name="Liu X."/>
            <person name="Zhang Y."/>
            <person name="Hong G."/>
            <person name="Han B."/>
            <person name="Choisne N."/>
            <person name="Demange N."/>
            <person name="Orjeda G."/>
            <person name="Samain S."/>
            <person name="Cattolico L."/>
            <person name="Pelletier E."/>
            <person name="Couloux A."/>
            <person name="Segurens B."/>
            <person name="Wincker P."/>
            <person name="D'Hont A."/>
            <person name="Scarpelli C."/>
            <person name="Weissenbach J."/>
            <person name="Salanoubat M."/>
            <person name="Quetier F."/>
            <person name="Yu Y."/>
            <person name="Kim H.R."/>
            <person name="Rambo T."/>
            <person name="Currie J."/>
            <person name="Collura K."/>
            <person name="Luo M."/>
            <person name="Yang T."/>
            <person name="Ammiraju J.S.S."/>
            <person name="Engler F."/>
            <person name="Soderlund C."/>
            <person name="Wing R.A."/>
            <person name="Palmer L.E."/>
            <person name="de la Bastide M."/>
            <person name="Spiegel L."/>
            <person name="Nascimento L."/>
            <person name="Zutavern T."/>
            <person name="O'Shaughnessy A."/>
            <person name="Dike S."/>
            <person name="Dedhia N."/>
            <person name="Preston R."/>
            <person name="Balija V."/>
            <person name="McCombie W.R."/>
            <person name="Chow T."/>
            <person name="Chen H."/>
            <person name="Chung M."/>
            <person name="Chen C."/>
            <person name="Shaw J."/>
            <person name="Wu H."/>
            <person name="Hsiao K."/>
            <person name="Chao Y."/>
            <person name="Chu M."/>
            <person name="Cheng C."/>
            <person name="Hour A."/>
            <person name="Lee P."/>
            <person name="Lin S."/>
            <person name="Lin Y."/>
            <person name="Liou J."/>
            <person name="Liu S."/>
            <person name="Hsing Y."/>
            <person name="Raghuvanshi S."/>
            <person name="Mohanty A."/>
            <person name="Bharti A.K."/>
            <person name="Gaur A."/>
            <person name="Gupta V."/>
            <person name="Kumar D."/>
            <person name="Ravi V."/>
            <person name="Vij S."/>
            <person name="Kapur A."/>
            <person name="Khurana P."/>
            <person name="Khurana P."/>
            <person name="Khurana J.P."/>
            <person name="Tyagi A.K."/>
            <person name="Gaikwad K."/>
            <person name="Singh A."/>
            <person name="Dalal V."/>
            <person name="Srivastava S."/>
            <person name="Dixit A."/>
            <person name="Pal A.K."/>
            <person name="Ghazi I.A."/>
            <person name="Yadav M."/>
            <person name="Pandit A."/>
            <person name="Bhargava A."/>
            <person name="Sureshbabu K."/>
            <person name="Batra K."/>
            <person name="Sharma T.R."/>
            <person name="Mohapatra T."/>
            <person name="Singh N.K."/>
            <person name="Messing J."/>
            <person name="Nelson A.B."/>
            <person name="Fuks G."/>
            <person name="Kavchok S."/>
            <person name="Keizer G."/>
            <person name="Linton E."/>
            <person name="Llaca V."/>
            <person name="Song R."/>
            <person name="Tanyolac B."/>
            <person name="Young S."/>
            <person name="Ho-Il K."/>
            <person name="Hahn J.H."/>
            <person name="Sangsakoo G."/>
            <person name="Vanavichit A."/>
            <person name="de Mattos Luiz.A.T."/>
            <person name="Zimmer P.D."/>
            <person name="Malone G."/>
            <person name="Dellagostin O."/>
            <person name="de Oliveira A.C."/>
            <person name="Bevan M."/>
            <person name="Bancroft I."/>
            <person name="Minx P."/>
            <person name="Cordum H."/>
            <person name="Wilson R."/>
            <person name="Cheng Z."/>
            <person name="Jin W."/>
            <person name="Jiang J."/>
            <person name="Leong S.A."/>
            <person name="Iwama H."/>
            <person name="Gojobori T."/>
            <person name="Itoh T."/>
            <person name="Niimura Y."/>
            <person name="Fujii Y."/>
            <person name="Habara T."/>
            <person name="Sakai H."/>
            <person name="Sato Y."/>
            <person name="Wilson G."/>
            <person name="Kumar K."/>
            <person name="McCouch S."/>
            <person name="Juretic N."/>
            <person name="Hoen D."/>
            <person name="Wright S."/>
            <person name="Bruskiewich R."/>
            <person name="Bureau T."/>
            <person name="Miyao A."/>
            <person name="Hirochika H."/>
            <person name="Nishikawa T."/>
            <person name="Kadowaki K."/>
            <person name="Sugiura M."/>
            <person name="Burr B."/>
            <person name="Sasaki T."/>
        </authorList>
    </citation>
    <scope>NUCLEOTIDE SEQUENCE [LARGE SCALE GENOMIC DNA]</scope>
    <source>
        <strain evidence="3">cv. Nipponbare</strain>
    </source>
</reference>
<dbReference type="STRING" id="39947.A0A0P0XKK4"/>
<evidence type="ECO:0000313" key="3">
    <source>
        <dbReference type="Proteomes" id="UP000059680"/>
    </source>
</evidence>
<keyword evidence="3" id="KW-1185">Reference proteome</keyword>
<organism evidence="2 3">
    <name type="scientific">Oryza sativa subsp. japonica</name>
    <name type="common">Rice</name>
    <dbReference type="NCBI Taxonomy" id="39947"/>
    <lineage>
        <taxon>Eukaryota</taxon>
        <taxon>Viridiplantae</taxon>
        <taxon>Streptophyta</taxon>
        <taxon>Embryophyta</taxon>
        <taxon>Tracheophyta</taxon>
        <taxon>Spermatophyta</taxon>
        <taxon>Magnoliopsida</taxon>
        <taxon>Liliopsida</taxon>
        <taxon>Poales</taxon>
        <taxon>Poaceae</taxon>
        <taxon>BOP clade</taxon>
        <taxon>Oryzoideae</taxon>
        <taxon>Oryzeae</taxon>
        <taxon>Oryzinae</taxon>
        <taxon>Oryza</taxon>
        <taxon>Oryza sativa</taxon>
    </lineage>
</organism>
<feature type="compositionally biased region" description="Pro residues" evidence="1">
    <location>
        <begin position="37"/>
        <end position="47"/>
    </location>
</feature>
<evidence type="ECO:0000313" key="2">
    <source>
        <dbReference type="EMBL" id="BAT07328.1"/>
    </source>
</evidence>
<feature type="region of interest" description="Disordered" evidence="1">
    <location>
        <begin position="1"/>
        <end position="48"/>
    </location>
</feature>
<feature type="compositionally biased region" description="Low complexity" evidence="1">
    <location>
        <begin position="20"/>
        <end position="29"/>
    </location>
</feature>
<dbReference type="PaxDb" id="39947-A0A0P0XKK4"/>
<dbReference type="InParanoid" id="A0A0P0XKK4"/>
<reference evidence="2 3" key="2">
    <citation type="journal article" date="2013" name="Plant Cell Physiol.">
        <title>Rice Annotation Project Database (RAP-DB): an integrative and interactive database for rice genomics.</title>
        <authorList>
            <person name="Sakai H."/>
            <person name="Lee S.S."/>
            <person name="Tanaka T."/>
            <person name="Numa H."/>
            <person name="Kim J."/>
            <person name="Kawahara Y."/>
            <person name="Wakimoto H."/>
            <person name="Yang C.C."/>
            <person name="Iwamoto M."/>
            <person name="Abe T."/>
            <person name="Yamada Y."/>
            <person name="Muto A."/>
            <person name="Inokuchi H."/>
            <person name="Ikemura T."/>
            <person name="Matsumoto T."/>
            <person name="Sasaki T."/>
            <person name="Itoh T."/>
        </authorList>
    </citation>
    <scope>NUCLEOTIDE SEQUENCE [LARGE SCALE GENOMIC DNA]</scope>
    <source>
        <strain evidence="3">cv. Nipponbare</strain>
    </source>
</reference>
<evidence type="ECO:0000256" key="1">
    <source>
        <dbReference type="SAM" id="MobiDB-lite"/>
    </source>
</evidence>
<dbReference type="AlphaFoldDB" id="A0A0P0XKK4"/>
<name>A0A0P0XKK4_ORYSJ</name>